<evidence type="ECO:0000259" key="4">
    <source>
        <dbReference type="PROSITE" id="PS50802"/>
    </source>
</evidence>
<dbReference type="InterPro" id="IPR038765">
    <property type="entry name" value="Papain-like_cys_pep_sf"/>
</dbReference>
<keyword evidence="6" id="KW-1185">Reference proteome</keyword>
<keyword evidence="3" id="KW-0645">Protease</keyword>
<reference evidence="5 6" key="1">
    <citation type="journal article" date="2020" name="Mol. Biol. Evol.">
        <title>Distinct Expression and Methylation Patterns for Genes with Different Fates following a Single Whole-Genome Duplication in Flowering Plants.</title>
        <authorList>
            <person name="Shi T."/>
            <person name="Rahmani R.S."/>
            <person name="Gugger P.F."/>
            <person name="Wang M."/>
            <person name="Li H."/>
            <person name="Zhang Y."/>
            <person name="Li Z."/>
            <person name="Wang Q."/>
            <person name="Van de Peer Y."/>
            <person name="Marchal K."/>
            <person name="Chen J."/>
        </authorList>
    </citation>
    <scope>NUCLEOTIDE SEQUENCE [LARGE SCALE GENOMIC DNA]</scope>
    <source>
        <tissue evidence="5">Leaf</tissue>
    </source>
</reference>
<dbReference type="PANTHER" id="PTHR13312">
    <property type="entry name" value="HIV-INDUCED PROTEIN-7-LIKE PROTEASE"/>
    <property type="match status" value="1"/>
</dbReference>
<evidence type="ECO:0000313" key="5">
    <source>
        <dbReference type="EMBL" id="DAD35684.1"/>
    </source>
</evidence>
<evidence type="ECO:0000256" key="2">
    <source>
        <dbReference type="ARBA" id="ARBA00022801"/>
    </source>
</evidence>
<comment type="subcellular location">
    <subcellularLocation>
        <location evidence="3">Cytoplasm</location>
    </subcellularLocation>
</comment>
<dbReference type="Gene3D" id="3.90.70.80">
    <property type="match status" value="1"/>
</dbReference>
<dbReference type="GO" id="GO:0004843">
    <property type="term" value="F:cysteine-type deubiquitinase activity"/>
    <property type="evidence" value="ECO:0007669"/>
    <property type="project" value="UniProtKB-UniRule"/>
</dbReference>
<dbReference type="AlphaFoldDB" id="A0A822YND2"/>
<keyword evidence="3" id="KW-0833">Ubl conjugation pathway</keyword>
<gene>
    <name evidence="5" type="ORF">HUJ06_006324</name>
</gene>
<dbReference type="GO" id="GO:0005737">
    <property type="term" value="C:cytoplasm"/>
    <property type="evidence" value="ECO:0007669"/>
    <property type="project" value="UniProtKB-SubCell"/>
</dbReference>
<dbReference type="SUPFAM" id="SSF54001">
    <property type="entry name" value="Cysteine proteinases"/>
    <property type="match status" value="1"/>
</dbReference>
<dbReference type="InterPro" id="IPR003323">
    <property type="entry name" value="OTU_dom"/>
</dbReference>
<comment type="catalytic activity">
    <reaction evidence="1 3">
        <text>Thiol-dependent hydrolysis of ester, thioester, amide, peptide and isopeptide bonds formed by the C-terminal Gly of ubiquitin (a 76-residue protein attached to proteins as an intracellular targeting signal).</text>
        <dbReference type="EC" id="3.4.19.12"/>
    </reaction>
</comment>
<accession>A0A822YND2</accession>
<organism evidence="5 6">
    <name type="scientific">Nelumbo nucifera</name>
    <name type="common">Sacred lotus</name>
    <dbReference type="NCBI Taxonomy" id="4432"/>
    <lineage>
        <taxon>Eukaryota</taxon>
        <taxon>Viridiplantae</taxon>
        <taxon>Streptophyta</taxon>
        <taxon>Embryophyta</taxon>
        <taxon>Tracheophyta</taxon>
        <taxon>Spermatophyta</taxon>
        <taxon>Magnoliopsida</taxon>
        <taxon>Proteales</taxon>
        <taxon>Nelumbonaceae</taxon>
        <taxon>Nelumbo</taxon>
    </lineage>
</organism>
<evidence type="ECO:0000256" key="3">
    <source>
        <dbReference type="RuleBase" id="RU367104"/>
    </source>
</evidence>
<comment type="caution">
    <text evidence="5">The sequence shown here is derived from an EMBL/GenBank/DDBJ whole genome shotgun (WGS) entry which is preliminary data.</text>
</comment>
<dbReference type="Proteomes" id="UP000607653">
    <property type="component" value="Unassembled WGS sequence"/>
</dbReference>
<dbReference type="PROSITE" id="PS50802">
    <property type="entry name" value="OTU"/>
    <property type="match status" value="1"/>
</dbReference>
<sequence>MHKTFSNTHSLQKLKQGVTEFELASSPVTLISSLICPRYPSPFLDGSSLGGISPILKKVEHFFVQKVARNGGCLFRALRDNVDELRMDVKEVICYDDKARSQYEEALVAITVDESLSSTLKIMIFWGGESELLVISKLCQQLIIVYIPEHEHRSMELKISKTSKGKPRKVVRLLYNGRDHYDLLSAVVSISSPQLLSVSPHLYHSLLS</sequence>
<feature type="domain" description="OTU" evidence="4">
    <location>
        <begin position="62"/>
        <end position="187"/>
    </location>
</feature>
<dbReference type="EC" id="3.4.19.12" evidence="3"/>
<name>A0A822YND2_NELNU</name>
<keyword evidence="2 3" id="KW-0378">Hydrolase</keyword>
<keyword evidence="3" id="KW-0963">Cytoplasm</keyword>
<protein>
    <recommendedName>
        <fullName evidence="3">Ubiquitin thioesterase OTU</fullName>
        <ecNumber evidence="3">3.4.19.12</ecNumber>
    </recommendedName>
</protein>
<evidence type="ECO:0000313" key="6">
    <source>
        <dbReference type="Proteomes" id="UP000607653"/>
    </source>
</evidence>
<proteinExistence type="predicted"/>
<keyword evidence="3" id="KW-0788">Thiol protease</keyword>
<evidence type="ECO:0000256" key="1">
    <source>
        <dbReference type="ARBA" id="ARBA00000707"/>
    </source>
</evidence>
<comment type="function">
    <text evidence="3">Hydrolase that can remove conjugated ubiquitin from proteins and may therefore play an important regulatory role at the level of protein turnover by preventing degradation.</text>
</comment>
<dbReference type="PANTHER" id="PTHR13312:SF3">
    <property type="entry name" value="OVARIAN TUMOR DOMAIN-CONTAINING DEUBIQUITINATING ENZYME 3"/>
    <property type="match status" value="1"/>
</dbReference>
<dbReference type="EMBL" id="DUZY01000004">
    <property type="protein sequence ID" value="DAD35684.1"/>
    <property type="molecule type" value="Genomic_DNA"/>
</dbReference>